<dbReference type="PROSITE" id="PS51819">
    <property type="entry name" value="VOC"/>
    <property type="match status" value="1"/>
</dbReference>
<dbReference type="InterPro" id="IPR037523">
    <property type="entry name" value="VOC_core"/>
</dbReference>
<feature type="domain" description="VOC" evidence="1">
    <location>
        <begin position="4"/>
        <end position="125"/>
    </location>
</feature>
<dbReference type="EMBL" id="JAUQSZ010000011">
    <property type="protein sequence ID" value="MDO7843783.1"/>
    <property type="molecule type" value="Genomic_DNA"/>
</dbReference>
<dbReference type="RefSeq" id="WP_304562243.1">
    <property type="nucleotide sequence ID" value="NZ_JAUQSZ010000011.1"/>
</dbReference>
<accession>A0ABT9A2K6</accession>
<proteinExistence type="predicted"/>
<evidence type="ECO:0000259" key="1">
    <source>
        <dbReference type="PROSITE" id="PS51819"/>
    </source>
</evidence>
<gene>
    <name evidence="2" type="ORF">Q5H94_15735</name>
</gene>
<dbReference type="PANTHER" id="PTHR36503:SF1">
    <property type="entry name" value="BLR2520 PROTEIN"/>
    <property type="match status" value="1"/>
</dbReference>
<dbReference type="InterPro" id="IPR029068">
    <property type="entry name" value="Glyas_Bleomycin-R_OHBP_Dase"/>
</dbReference>
<comment type="caution">
    <text evidence="2">The sequence shown here is derived from an EMBL/GenBank/DDBJ whole genome shotgun (WGS) entry which is preliminary data.</text>
</comment>
<evidence type="ECO:0000313" key="3">
    <source>
        <dbReference type="Proteomes" id="UP001176468"/>
    </source>
</evidence>
<dbReference type="PANTHER" id="PTHR36503">
    <property type="entry name" value="BLR2520 PROTEIN"/>
    <property type="match status" value="1"/>
</dbReference>
<dbReference type="Pfam" id="PF00903">
    <property type="entry name" value="Glyoxalase"/>
    <property type="match status" value="1"/>
</dbReference>
<sequence length="143" mass="15249">MDPRINMIMVGASDIAALRQFYEQGLGWTPWMPASEGSAAYKIGTSILIFVNAAYLAKESGIPAVATPKSLFAIFVASKEEVHTAFDRAVAAGATVTSAIRDRDQGLYSGYFGDPEGNSWEIVWSPHMPLGPDGALTLPGQAQ</sequence>
<name>A0ABT9A2K6_9SPHN</name>
<organism evidence="2 3">
    <name type="scientific">Sphingomonas immobilis</name>
    <dbReference type="NCBI Taxonomy" id="3063997"/>
    <lineage>
        <taxon>Bacteria</taxon>
        <taxon>Pseudomonadati</taxon>
        <taxon>Pseudomonadota</taxon>
        <taxon>Alphaproteobacteria</taxon>
        <taxon>Sphingomonadales</taxon>
        <taxon>Sphingomonadaceae</taxon>
        <taxon>Sphingomonas</taxon>
    </lineage>
</organism>
<evidence type="ECO:0000313" key="2">
    <source>
        <dbReference type="EMBL" id="MDO7843783.1"/>
    </source>
</evidence>
<keyword evidence="3" id="KW-1185">Reference proteome</keyword>
<reference evidence="2" key="1">
    <citation type="submission" date="2023-07" db="EMBL/GenBank/DDBJ databases">
        <authorList>
            <person name="Kim M.K."/>
        </authorList>
    </citation>
    <scope>NUCLEOTIDE SEQUENCE</scope>
    <source>
        <strain evidence="2">CA1-15</strain>
    </source>
</reference>
<protein>
    <submittedName>
        <fullName evidence="2">VOC family protein</fullName>
    </submittedName>
</protein>
<dbReference type="Proteomes" id="UP001176468">
    <property type="component" value="Unassembled WGS sequence"/>
</dbReference>
<dbReference type="InterPro" id="IPR004360">
    <property type="entry name" value="Glyas_Fos-R_dOase_dom"/>
</dbReference>
<dbReference type="SUPFAM" id="SSF54593">
    <property type="entry name" value="Glyoxalase/Bleomycin resistance protein/Dihydroxybiphenyl dioxygenase"/>
    <property type="match status" value="1"/>
</dbReference>
<dbReference type="Gene3D" id="3.10.180.10">
    <property type="entry name" value="2,3-Dihydroxybiphenyl 1,2-Dioxygenase, domain 1"/>
    <property type="match status" value="1"/>
</dbReference>